<proteinExistence type="predicted"/>
<protein>
    <submittedName>
        <fullName evidence="2">Uncharacterized protein</fullName>
    </submittedName>
</protein>
<keyword evidence="1" id="KW-1185">Reference proteome</keyword>
<name>A0A914V0B8_9BILA</name>
<evidence type="ECO:0000313" key="2">
    <source>
        <dbReference type="WBParaSite" id="PSAMB.scaffold13952size2057.g35773.t1"/>
    </source>
</evidence>
<sequence>MANTSWSAAHVVLLTGTAPAPRHRQPSASRRRSNRILAKRTLANSCRPLRHCFVALALESAINFLYDRTICEQIVSRSCPGVHKGRATQAVSVARHAANTSTSIYHLPSPPRGHLRVLEVARGRQIDVLLLSACVREQPAPLVFFLGKGVAGWQPGWLAGVTETGAKGDRRCGGAQPGPRNGGWSRVFRRAQVALFPSVGGKQAVAAAVVG</sequence>
<dbReference type="AlphaFoldDB" id="A0A914V0B8"/>
<organism evidence="1 2">
    <name type="scientific">Plectus sambesii</name>
    <dbReference type="NCBI Taxonomy" id="2011161"/>
    <lineage>
        <taxon>Eukaryota</taxon>
        <taxon>Metazoa</taxon>
        <taxon>Ecdysozoa</taxon>
        <taxon>Nematoda</taxon>
        <taxon>Chromadorea</taxon>
        <taxon>Plectida</taxon>
        <taxon>Plectina</taxon>
        <taxon>Plectoidea</taxon>
        <taxon>Plectidae</taxon>
        <taxon>Plectus</taxon>
    </lineage>
</organism>
<accession>A0A914V0B8</accession>
<dbReference type="Proteomes" id="UP000887566">
    <property type="component" value="Unplaced"/>
</dbReference>
<evidence type="ECO:0000313" key="1">
    <source>
        <dbReference type="Proteomes" id="UP000887566"/>
    </source>
</evidence>
<dbReference type="WBParaSite" id="PSAMB.scaffold13952size2057.g35773.t1">
    <property type="protein sequence ID" value="PSAMB.scaffold13952size2057.g35773.t1"/>
    <property type="gene ID" value="PSAMB.scaffold13952size2057.g35773"/>
</dbReference>
<reference evidence="2" key="1">
    <citation type="submission" date="2022-11" db="UniProtKB">
        <authorList>
            <consortium name="WormBaseParasite"/>
        </authorList>
    </citation>
    <scope>IDENTIFICATION</scope>
</reference>